<dbReference type="PANTHER" id="PTHR34070:SF1">
    <property type="entry name" value="DNA ALKYLATION REPAIR PROTEIN"/>
    <property type="match status" value="1"/>
</dbReference>
<evidence type="ECO:0000313" key="3">
    <source>
        <dbReference type="Proteomes" id="UP000228503"/>
    </source>
</evidence>
<keyword evidence="1" id="KW-0472">Membrane</keyword>
<evidence type="ECO:0000256" key="1">
    <source>
        <dbReference type="SAM" id="Phobius"/>
    </source>
</evidence>
<dbReference type="Gene3D" id="1.25.10.90">
    <property type="match status" value="1"/>
</dbReference>
<accession>A0A2M7U098</accession>
<evidence type="ECO:0008006" key="4">
    <source>
        <dbReference type="Google" id="ProtNLM"/>
    </source>
</evidence>
<evidence type="ECO:0000313" key="2">
    <source>
        <dbReference type="EMBL" id="PIZ63484.1"/>
    </source>
</evidence>
<dbReference type="InterPro" id="IPR014825">
    <property type="entry name" value="DNA_alkylation"/>
</dbReference>
<proteinExistence type="predicted"/>
<dbReference type="CDD" id="cd06561">
    <property type="entry name" value="AlkD_like"/>
    <property type="match status" value="1"/>
</dbReference>
<organism evidence="2 3">
    <name type="scientific">Candidatus Roizmanbacteria bacterium CG_4_10_14_0_2_um_filter_39_13</name>
    <dbReference type="NCBI Taxonomy" id="1974825"/>
    <lineage>
        <taxon>Bacteria</taxon>
        <taxon>Candidatus Roizmaniibacteriota</taxon>
    </lineage>
</organism>
<keyword evidence="1" id="KW-0812">Transmembrane</keyword>
<comment type="caution">
    <text evidence="2">The sequence shown here is derived from an EMBL/GenBank/DDBJ whole genome shotgun (WGS) entry which is preliminary data.</text>
</comment>
<gene>
    <name evidence="2" type="ORF">COY16_01900</name>
</gene>
<dbReference type="AlphaFoldDB" id="A0A2M7U098"/>
<protein>
    <recommendedName>
        <fullName evidence="4">DNA alkylation repair protein</fullName>
    </recommendedName>
</protein>
<reference evidence="3" key="1">
    <citation type="submission" date="2017-09" db="EMBL/GenBank/DDBJ databases">
        <title>Depth-based differentiation of microbial function through sediment-hosted aquifers and enrichment of novel symbionts in the deep terrestrial subsurface.</title>
        <authorList>
            <person name="Probst A.J."/>
            <person name="Ladd B."/>
            <person name="Jarett J.K."/>
            <person name="Geller-Mcgrath D.E."/>
            <person name="Sieber C.M.K."/>
            <person name="Emerson J.B."/>
            <person name="Anantharaman K."/>
            <person name="Thomas B.C."/>
            <person name="Malmstrom R."/>
            <person name="Stieglmeier M."/>
            <person name="Klingl A."/>
            <person name="Woyke T."/>
            <person name="Ryan C.M."/>
            <person name="Banfield J.F."/>
        </authorList>
    </citation>
    <scope>NUCLEOTIDE SEQUENCE [LARGE SCALE GENOMIC DNA]</scope>
</reference>
<dbReference type="Pfam" id="PF08713">
    <property type="entry name" value="DNA_alkylation"/>
    <property type="match status" value="1"/>
</dbReference>
<dbReference type="SUPFAM" id="SSF48371">
    <property type="entry name" value="ARM repeat"/>
    <property type="match status" value="1"/>
</dbReference>
<sequence length="257" mass="30172">MDHIIYYRLNIINNLSLYILIGMNPLLLFIQNKINQIPQKQDPRSDPVRYMGTSHPFLGVSNPDKHKISADFKKRFPDISFDDLMKLLNQLNEGQTFEDKTIGPMILMRYKKLLMEIQPKHIDQWLENLEGWCEIDTLCQSTFPPELFLSNWTVWKKALIKWSEEKSISKWRASLVLLCKAVGNSNDPRLKDLALENIDHLKSEKEILITKAISWLLRNMTKNFKNDVKDYLEKNEDSLPKIAVRETRKKLETGKKT</sequence>
<dbReference type="EMBL" id="PFOB01000020">
    <property type="protein sequence ID" value="PIZ63484.1"/>
    <property type="molecule type" value="Genomic_DNA"/>
</dbReference>
<dbReference type="PANTHER" id="PTHR34070">
    <property type="entry name" value="ARMADILLO-TYPE FOLD"/>
    <property type="match status" value="1"/>
</dbReference>
<dbReference type="InterPro" id="IPR016024">
    <property type="entry name" value="ARM-type_fold"/>
</dbReference>
<name>A0A2M7U098_9BACT</name>
<feature type="transmembrane region" description="Helical" evidence="1">
    <location>
        <begin position="12"/>
        <end position="30"/>
    </location>
</feature>
<dbReference type="Proteomes" id="UP000228503">
    <property type="component" value="Unassembled WGS sequence"/>
</dbReference>
<keyword evidence="1" id="KW-1133">Transmembrane helix</keyword>